<evidence type="ECO:0000313" key="3">
    <source>
        <dbReference type="Proteomes" id="UP000218113"/>
    </source>
</evidence>
<dbReference type="PANTHER" id="PTHR35335">
    <property type="entry name" value="UPF0716 PROTEIN FXSA"/>
    <property type="match status" value="1"/>
</dbReference>
<feature type="transmembrane region" description="Helical" evidence="1">
    <location>
        <begin position="72"/>
        <end position="100"/>
    </location>
</feature>
<organism evidence="2 3">
    <name type="scientific">SAR324 cluster bacterium</name>
    <dbReference type="NCBI Taxonomy" id="2024889"/>
    <lineage>
        <taxon>Bacteria</taxon>
        <taxon>Deltaproteobacteria</taxon>
        <taxon>SAR324 cluster</taxon>
    </lineage>
</organism>
<dbReference type="InterPro" id="IPR007313">
    <property type="entry name" value="FxsA"/>
</dbReference>
<accession>A0A2A4T1L9</accession>
<protein>
    <submittedName>
        <fullName evidence="2">Membrane protein FxsA</fullName>
    </submittedName>
</protein>
<dbReference type="EMBL" id="NVSR01000080">
    <property type="protein sequence ID" value="PCI27035.1"/>
    <property type="molecule type" value="Genomic_DNA"/>
</dbReference>
<keyword evidence="1" id="KW-0812">Transmembrane</keyword>
<gene>
    <name evidence="2" type="ORF">COB67_09580</name>
</gene>
<keyword evidence="1" id="KW-0472">Membrane</keyword>
<keyword evidence="1" id="KW-1133">Transmembrane helix</keyword>
<name>A0A2A4T1L9_9DELT</name>
<dbReference type="PANTHER" id="PTHR35335:SF1">
    <property type="entry name" value="UPF0716 PROTEIN FXSA"/>
    <property type="match status" value="1"/>
</dbReference>
<dbReference type="GO" id="GO:0016020">
    <property type="term" value="C:membrane"/>
    <property type="evidence" value="ECO:0007669"/>
    <property type="project" value="InterPro"/>
</dbReference>
<sequence>MFIKLLLAFTLIPTLELYLLVSLGSRLGVFATVAIVILTGMLGAYLAKTQGLQTMSKVWREMKGGNLPAEEILNAFLIVVAAIVLITPGFLTDIVGFLLLTPPVRKVIHLFLQKKLERMLNNRNFPQEPQNIKNIN</sequence>
<dbReference type="NCBIfam" id="NF008528">
    <property type="entry name" value="PRK11463.1-2"/>
    <property type="match status" value="1"/>
</dbReference>
<proteinExistence type="predicted"/>
<dbReference type="AlphaFoldDB" id="A0A2A4T1L9"/>
<feature type="transmembrane region" description="Helical" evidence="1">
    <location>
        <begin position="27"/>
        <end position="47"/>
    </location>
</feature>
<dbReference type="Pfam" id="PF04186">
    <property type="entry name" value="FxsA"/>
    <property type="match status" value="1"/>
</dbReference>
<evidence type="ECO:0000256" key="1">
    <source>
        <dbReference type="SAM" id="Phobius"/>
    </source>
</evidence>
<comment type="caution">
    <text evidence="2">The sequence shown here is derived from an EMBL/GenBank/DDBJ whole genome shotgun (WGS) entry which is preliminary data.</text>
</comment>
<reference evidence="3" key="1">
    <citation type="submission" date="2017-08" db="EMBL/GenBank/DDBJ databases">
        <title>A dynamic microbial community with high functional redundancy inhabits the cold, oxic subseafloor aquifer.</title>
        <authorList>
            <person name="Tully B.J."/>
            <person name="Wheat C.G."/>
            <person name="Glazer B.T."/>
            <person name="Huber J.A."/>
        </authorList>
    </citation>
    <scope>NUCLEOTIDE SEQUENCE [LARGE SCALE GENOMIC DNA]</scope>
</reference>
<dbReference type="Proteomes" id="UP000218113">
    <property type="component" value="Unassembled WGS sequence"/>
</dbReference>
<evidence type="ECO:0000313" key="2">
    <source>
        <dbReference type="EMBL" id="PCI27035.1"/>
    </source>
</evidence>